<feature type="transmembrane region" description="Helical" evidence="2">
    <location>
        <begin position="251"/>
        <end position="274"/>
    </location>
</feature>
<evidence type="ECO:0000256" key="2">
    <source>
        <dbReference type="SAM" id="Phobius"/>
    </source>
</evidence>
<name>A0ABX0V9G8_9HYPH</name>
<evidence type="ECO:0000313" key="4">
    <source>
        <dbReference type="Proteomes" id="UP000707352"/>
    </source>
</evidence>
<keyword evidence="2" id="KW-0472">Membrane</keyword>
<feature type="transmembrane region" description="Helical" evidence="2">
    <location>
        <begin position="163"/>
        <end position="180"/>
    </location>
</feature>
<gene>
    <name evidence="3" type="ORF">HB375_03510</name>
</gene>
<keyword evidence="2" id="KW-1133">Transmembrane helix</keyword>
<dbReference type="RefSeq" id="WP_167671543.1">
    <property type="nucleotide sequence ID" value="NZ_JAATJS010000001.1"/>
</dbReference>
<keyword evidence="4" id="KW-1185">Reference proteome</keyword>
<evidence type="ECO:0000256" key="1">
    <source>
        <dbReference type="SAM" id="MobiDB-lite"/>
    </source>
</evidence>
<feature type="transmembrane region" description="Helical" evidence="2">
    <location>
        <begin position="78"/>
        <end position="96"/>
    </location>
</feature>
<proteinExistence type="predicted"/>
<feature type="transmembrane region" description="Helical" evidence="2">
    <location>
        <begin position="133"/>
        <end position="151"/>
    </location>
</feature>
<dbReference type="PANTHER" id="PTHR37422">
    <property type="entry name" value="TEICHURONIC ACID BIOSYNTHESIS PROTEIN TUAE"/>
    <property type="match status" value="1"/>
</dbReference>
<feature type="transmembrane region" description="Helical" evidence="2">
    <location>
        <begin position="325"/>
        <end position="345"/>
    </location>
</feature>
<feature type="region of interest" description="Disordered" evidence="1">
    <location>
        <begin position="1"/>
        <end position="44"/>
    </location>
</feature>
<keyword evidence="3" id="KW-0436">Ligase</keyword>
<feature type="transmembrane region" description="Helical" evidence="2">
    <location>
        <begin position="219"/>
        <end position="239"/>
    </location>
</feature>
<dbReference type="PANTHER" id="PTHR37422:SF13">
    <property type="entry name" value="LIPOPOLYSACCHARIDE BIOSYNTHESIS PROTEIN PA4999-RELATED"/>
    <property type="match status" value="1"/>
</dbReference>
<dbReference type="InterPro" id="IPR051533">
    <property type="entry name" value="WaaL-like"/>
</dbReference>
<keyword evidence="2" id="KW-0812">Transmembrane</keyword>
<comment type="caution">
    <text evidence="3">The sequence shown here is derived from an EMBL/GenBank/DDBJ whole genome shotgun (WGS) entry which is preliminary data.</text>
</comment>
<feature type="transmembrane region" description="Helical" evidence="2">
    <location>
        <begin position="405"/>
        <end position="423"/>
    </location>
</feature>
<feature type="region of interest" description="Disordered" evidence="1">
    <location>
        <begin position="450"/>
        <end position="470"/>
    </location>
</feature>
<organism evidence="3 4">
    <name type="scientific">Microvirga terricola</name>
    <dbReference type="NCBI Taxonomy" id="2719797"/>
    <lineage>
        <taxon>Bacteria</taxon>
        <taxon>Pseudomonadati</taxon>
        <taxon>Pseudomonadota</taxon>
        <taxon>Alphaproteobacteria</taxon>
        <taxon>Hyphomicrobiales</taxon>
        <taxon>Methylobacteriaceae</taxon>
        <taxon>Microvirga</taxon>
    </lineage>
</organism>
<evidence type="ECO:0000313" key="3">
    <source>
        <dbReference type="EMBL" id="NIX75680.1"/>
    </source>
</evidence>
<dbReference type="EMBL" id="JAATJS010000001">
    <property type="protein sequence ID" value="NIX75680.1"/>
    <property type="molecule type" value="Genomic_DNA"/>
</dbReference>
<feature type="transmembrane region" description="Helical" evidence="2">
    <location>
        <begin position="365"/>
        <end position="393"/>
    </location>
</feature>
<dbReference type="GO" id="GO:0016874">
    <property type="term" value="F:ligase activity"/>
    <property type="evidence" value="ECO:0007669"/>
    <property type="project" value="UniProtKB-KW"/>
</dbReference>
<dbReference type="Proteomes" id="UP000707352">
    <property type="component" value="Unassembled WGS sequence"/>
</dbReference>
<feature type="transmembrane region" description="Helical" evidence="2">
    <location>
        <begin position="108"/>
        <end position="127"/>
    </location>
</feature>
<protein>
    <submittedName>
        <fullName evidence="3">O-antigen ligase domain-containing protein</fullName>
    </submittedName>
</protein>
<feature type="transmembrane region" description="Helical" evidence="2">
    <location>
        <begin position="429"/>
        <end position="446"/>
    </location>
</feature>
<reference evidence="3 4" key="1">
    <citation type="submission" date="2020-03" db="EMBL/GenBank/DDBJ databases">
        <title>The genome sequence of Microvirga sp. c23x22.</title>
        <authorList>
            <person name="Zhang X."/>
        </authorList>
    </citation>
    <scope>NUCLEOTIDE SEQUENCE [LARGE SCALE GENOMIC DNA]</scope>
    <source>
        <strain evidence="4">c23x22</strain>
    </source>
</reference>
<feature type="transmembrane region" description="Helical" evidence="2">
    <location>
        <begin position="286"/>
        <end position="305"/>
    </location>
</feature>
<feature type="transmembrane region" description="Helical" evidence="2">
    <location>
        <begin position="52"/>
        <end position="72"/>
    </location>
</feature>
<accession>A0ABX0V9G8</accession>
<sequence>MQLRVKRRGAHSALHTSPPDETVARRRRQLGKGDSSTDPEEPISELGRRKKLPWAASLFLATLVVPWIIQIGPARLSLYRFVLLATLAPSLVMWVMGKAGKVRIADTALILFSLWCALGLFVLHPWGLAVQPGAIIVLETVGPYFLARCYIRDEDDFYNMTLLLSRAIAIFLPFALFETITGRNITLELFGLIFPTPPDTVYEPRWGYRRVQAFLEHPILYGVFTGSILAMTHLVLGYGKPFLQRLKRSGVIAATAFLSLSAGPLTAVATQIMLMTWNRTLQKNTGRWKILWGLLFMAYLFIALISNQSVPEFYITHFSFDELSAYYRVLIWRFGSESVLNHPLFGVGLGQWDRPDWMPPSIDMFWLIHAVYFGIPAAFLMLLAFGSLFWSVSFKKGLSDKRCEYRAAYLFVMAGFFIVGWTVHFWNATYALFIFLMGSGVWLLEGKDDPPRGAKRPPAMIDPGGKRFKP</sequence>
<feature type="compositionally biased region" description="Basic residues" evidence="1">
    <location>
        <begin position="1"/>
        <end position="10"/>
    </location>
</feature>